<dbReference type="AlphaFoldDB" id="A0A7Y9C5Q1"/>
<dbReference type="EMBL" id="JACBJI010000001">
    <property type="protein sequence ID" value="NYA69422.1"/>
    <property type="molecule type" value="Genomic_DNA"/>
</dbReference>
<keyword evidence="3" id="KW-1185">Reference proteome</keyword>
<comment type="caution">
    <text evidence="2">The sequence shown here is derived from an EMBL/GenBank/DDBJ whole genome shotgun (WGS) entry which is preliminary data.</text>
</comment>
<sequence>MYNLTDQQIEFIRNDISARGVAMVSLQHDLLDHVCCVVEHGLEPDGDFEAFYSSSIRTFFKDELREIEQETITLLTFKHYYFMKKLMLFTGTVSTVALTAGLIFKFMHWPGAAILIFLGVILLSLVFLPLLFTLKVREKQNTKDKVIIGIGTLAGICISFSVLFKIMHWPFANMLGIIALGITVFIFLPFYFLSGIRNPETKVNTIVSSVLILYACSLLLVLIRSPKASMEVFAAETESVYRSERIFKEQEKLTSILVKSELPSDGKNILQACEELKTYLVQCETGIPEIRDSESTLITDGSAGEYLSRSPEIEKKLVALNSEIGRYNQSLSAKQQKVEGLSKLDDRRVSQAINDLIQAQMVILQNQSTIALNN</sequence>
<feature type="transmembrane region" description="Helical" evidence="1">
    <location>
        <begin position="86"/>
        <end position="106"/>
    </location>
</feature>
<feature type="transmembrane region" description="Helical" evidence="1">
    <location>
        <begin position="112"/>
        <end position="134"/>
    </location>
</feature>
<keyword evidence="1" id="KW-0472">Membrane</keyword>
<reference evidence="2 3" key="1">
    <citation type="submission" date="2020-07" db="EMBL/GenBank/DDBJ databases">
        <authorList>
            <person name="Sun Q."/>
        </authorList>
    </citation>
    <scope>NUCLEOTIDE SEQUENCE [LARGE SCALE GENOMIC DNA]</scope>
    <source>
        <strain evidence="2 3">MAH-1</strain>
    </source>
</reference>
<feature type="transmembrane region" description="Helical" evidence="1">
    <location>
        <begin position="205"/>
        <end position="223"/>
    </location>
</feature>
<keyword evidence="1" id="KW-0812">Transmembrane</keyword>
<protein>
    <recommendedName>
        <fullName evidence="4">Gliding motility-associated protein GldM N-terminal domain-containing protein</fullName>
    </recommendedName>
</protein>
<evidence type="ECO:0008006" key="4">
    <source>
        <dbReference type="Google" id="ProtNLM"/>
    </source>
</evidence>
<feature type="transmembrane region" description="Helical" evidence="1">
    <location>
        <begin position="172"/>
        <end position="193"/>
    </location>
</feature>
<keyword evidence="1" id="KW-1133">Transmembrane helix</keyword>
<accession>A0A7Y9C5Q1</accession>
<evidence type="ECO:0000313" key="2">
    <source>
        <dbReference type="EMBL" id="NYA69422.1"/>
    </source>
</evidence>
<dbReference type="Proteomes" id="UP000535020">
    <property type="component" value="Unassembled WGS sequence"/>
</dbReference>
<evidence type="ECO:0000256" key="1">
    <source>
        <dbReference type="SAM" id="Phobius"/>
    </source>
</evidence>
<dbReference type="RefSeq" id="WP_176004239.1">
    <property type="nucleotide sequence ID" value="NZ_JABWMI010000001.1"/>
</dbReference>
<feature type="transmembrane region" description="Helical" evidence="1">
    <location>
        <begin position="146"/>
        <end position="166"/>
    </location>
</feature>
<gene>
    <name evidence="2" type="ORF">HZF10_00705</name>
</gene>
<organism evidence="2 3">
    <name type="scientific">Flavobacterium agri</name>
    <dbReference type="NCBI Taxonomy" id="2743471"/>
    <lineage>
        <taxon>Bacteria</taxon>
        <taxon>Pseudomonadati</taxon>
        <taxon>Bacteroidota</taxon>
        <taxon>Flavobacteriia</taxon>
        <taxon>Flavobacteriales</taxon>
        <taxon>Flavobacteriaceae</taxon>
        <taxon>Flavobacterium</taxon>
    </lineage>
</organism>
<evidence type="ECO:0000313" key="3">
    <source>
        <dbReference type="Proteomes" id="UP000535020"/>
    </source>
</evidence>
<name>A0A7Y9C5Q1_9FLAO</name>
<proteinExistence type="predicted"/>